<gene>
    <name evidence="1" type="ORF">CEXT_802661</name>
</gene>
<sequence>MSLSSLHVIVPLPLTSFGALLSNHPLPRLPVHGVHNPLDTDKLNVQHAFCHGLPGFFCSERWNFCSLGCFSCTDSCMSLLIVASCFVVNF</sequence>
<reference evidence="1 2" key="1">
    <citation type="submission" date="2021-06" db="EMBL/GenBank/DDBJ databases">
        <title>Caerostris extrusa draft genome.</title>
        <authorList>
            <person name="Kono N."/>
            <person name="Arakawa K."/>
        </authorList>
    </citation>
    <scope>NUCLEOTIDE SEQUENCE [LARGE SCALE GENOMIC DNA]</scope>
</reference>
<comment type="caution">
    <text evidence="1">The sequence shown here is derived from an EMBL/GenBank/DDBJ whole genome shotgun (WGS) entry which is preliminary data.</text>
</comment>
<dbReference type="AlphaFoldDB" id="A0AAV4NS97"/>
<dbReference type="EMBL" id="BPLR01003669">
    <property type="protein sequence ID" value="GIX87274.1"/>
    <property type="molecule type" value="Genomic_DNA"/>
</dbReference>
<accession>A0AAV4NS97</accession>
<organism evidence="1 2">
    <name type="scientific">Caerostris extrusa</name>
    <name type="common">Bark spider</name>
    <name type="synonym">Caerostris bankana</name>
    <dbReference type="NCBI Taxonomy" id="172846"/>
    <lineage>
        <taxon>Eukaryota</taxon>
        <taxon>Metazoa</taxon>
        <taxon>Ecdysozoa</taxon>
        <taxon>Arthropoda</taxon>
        <taxon>Chelicerata</taxon>
        <taxon>Arachnida</taxon>
        <taxon>Araneae</taxon>
        <taxon>Araneomorphae</taxon>
        <taxon>Entelegynae</taxon>
        <taxon>Araneoidea</taxon>
        <taxon>Araneidae</taxon>
        <taxon>Caerostris</taxon>
    </lineage>
</organism>
<evidence type="ECO:0000313" key="1">
    <source>
        <dbReference type="EMBL" id="GIX87274.1"/>
    </source>
</evidence>
<protein>
    <recommendedName>
        <fullName evidence="3">Secreted protein</fullName>
    </recommendedName>
</protein>
<keyword evidence="2" id="KW-1185">Reference proteome</keyword>
<evidence type="ECO:0000313" key="2">
    <source>
        <dbReference type="Proteomes" id="UP001054945"/>
    </source>
</evidence>
<proteinExistence type="predicted"/>
<name>A0AAV4NS97_CAEEX</name>
<dbReference type="Proteomes" id="UP001054945">
    <property type="component" value="Unassembled WGS sequence"/>
</dbReference>
<evidence type="ECO:0008006" key="3">
    <source>
        <dbReference type="Google" id="ProtNLM"/>
    </source>
</evidence>